<evidence type="ECO:0000256" key="5">
    <source>
        <dbReference type="ARBA" id="ARBA00035648"/>
    </source>
</evidence>
<evidence type="ECO:0000256" key="1">
    <source>
        <dbReference type="ARBA" id="ARBA00001968"/>
    </source>
</evidence>
<reference evidence="8 9" key="1">
    <citation type="submission" date="2018-11" db="EMBL/GenBank/DDBJ databases">
        <title>Genomic Encyclopedia of Type Strains, Phase IV (KMG-IV): sequencing the most valuable type-strain genomes for metagenomic binning, comparative biology and taxonomic classification.</title>
        <authorList>
            <person name="Goeker M."/>
        </authorList>
    </citation>
    <scope>NUCLEOTIDE SEQUENCE [LARGE SCALE GENOMIC DNA]</scope>
    <source>
        <strain evidence="8 9">DSM 100275</strain>
    </source>
</reference>
<gene>
    <name evidence="8" type="ORF">EDC57_0031</name>
</gene>
<evidence type="ECO:0000313" key="8">
    <source>
        <dbReference type="EMBL" id="ROR34136.1"/>
    </source>
</evidence>
<name>A0A3N1Y5P1_9GAMM</name>
<dbReference type="Pfam" id="PF03755">
    <property type="entry name" value="YicC-like_N"/>
    <property type="match status" value="1"/>
</dbReference>
<evidence type="ECO:0000313" key="9">
    <source>
        <dbReference type="Proteomes" id="UP000276634"/>
    </source>
</evidence>
<keyword evidence="9" id="KW-1185">Reference proteome</keyword>
<dbReference type="GO" id="GO:0016787">
    <property type="term" value="F:hydrolase activity"/>
    <property type="evidence" value="ECO:0007669"/>
    <property type="project" value="UniProtKB-KW"/>
</dbReference>
<feature type="domain" description="Endoribonuclease YicC-like N-terminal" evidence="6">
    <location>
        <begin position="2"/>
        <end position="154"/>
    </location>
</feature>
<dbReference type="NCBIfam" id="TIGR00255">
    <property type="entry name" value="YicC/YloC family endoribonuclease"/>
    <property type="match status" value="1"/>
</dbReference>
<protein>
    <submittedName>
        <fullName evidence="8">Uncharacterized protein (TIGR00255 family)</fullName>
    </submittedName>
</protein>
<comment type="similarity">
    <text evidence="5">Belongs to the YicC/YloC family.</text>
</comment>
<dbReference type="InterPro" id="IPR013527">
    <property type="entry name" value="YicC-like_N"/>
</dbReference>
<feature type="domain" description="Endoribonuclease YicC-like C-terminal" evidence="7">
    <location>
        <begin position="173"/>
        <end position="288"/>
    </location>
</feature>
<dbReference type="PANTHER" id="PTHR30636:SF3">
    <property type="entry name" value="UPF0701 PROTEIN YICC"/>
    <property type="match status" value="1"/>
</dbReference>
<dbReference type="GO" id="GO:0004521">
    <property type="term" value="F:RNA endonuclease activity"/>
    <property type="evidence" value="ECO:0007669"/>
    <property type="project" value="InterPro"/>
</dbReference>
<comment type="caution">
    <text evidence="8">The sequence shown here is derived from an EMBL/GenBank/DDBJ whole genome shotgun (WGS) entry which is preliminary data.</text>
</comment>
<proteinExistence type="inferred from homology"/>
<dbReference type="InterPro" id="IPR013551">
    <property type="entry name" value="YicC-like_C"/>
</dbReference>
<organism evidence="8 9">
    <name type="scientific">Inmirania thermothiophila</name>
    <dbReference type="NCBI Taxonomy" id="1750597"/>
    <lineage>
        <taxon>Bacteria</taxon>
        <taxon>Pseudomonadati</taxon>
        <taxon>Pseudomonadota</taxon>
        <taxon>Gammaproteobacteria</taxon>
        <taxon>Chromatiales</taxon>
        <taxon>Ectothiorhodospiraceae</taxon>
        <taxon>Inmirania</taxon>
    </lineage>
</organism>
<sequence length="288" mass="32517">MIRSMTAFARRAHQASWGSLCWELRTVNHRFLDIALRLPEDFRGLEPRVRRAVERELRRGKVEVSLRYQPECATAPTLALNRPLAEALVRELRAAAALLDEPAPVSPLELLRWPGVLEAGCPDLGPVQEAALKLLDEALADLVATREREGARLAELVRERCRRMAELAHEAAELQPRALEAQRERLRRRAAELAVELDPQRLEQELVMLAQKMDVSEELDRLAAHVAEVERVLAEGSPAGRRLDFLAQELNREANTLAAKSADTEVTRIAVELKVLIEQVREQIQNIE</sequence>
<dbReference type="Pfam" id="PF08340">
    <property type="entry name" value="YicC-like_C"/>
    <property type="match status" value="1"/>
</dbReference>
<evidence type="ECO:0000256" key="3">
    <source>
        <dbReference type="ARBA" id="ARBA00022759"/>
    </source>
</evidence>
<evidence type="ECO:0000259" key="7">
    <source>
        <dbReference type="Pfam" id="PF08340"/>
    </source>
</evidence>
<keyword evidence="4" id="KW-0378">Hydrolase</keyword>
<dbReference type="EMBL" id="RJVI01000001">
    <property type="protein sequence ID" value="ROR34136.1"/>
    <property type="molecule type" value="Genomic_DNA"/>
</dbReference>
<dbReference type="RefSeq" id="WP_123399063.1">
    <property type="nucleotide sequence ID" value="NZ_RJVI01000001.1"/>
</dbReference>
<dbReference type="OrthoDB" id="9771229at2"/>
<evidence type="ECO:0000259" key="6">
    <source>
        <dbReference type="Pfam" id="PF03755"/>
    </source>
</evidence>
<dbReference type="PANTHER" id="PTHR30636">
    <property type="entry name" value="UPF0701 PROTEIN YICC"/>
    <property type="match status" value="1"/>
</dbReference>
<comment type="cofactor">
    <cofactor evidence="1">
        <name>a divalent metal cation</name>
        <dbReference type="ChEBI" id="CHEBI:60240"/>
    </cofactor>
</comment>
<dbReference type="AlphaFoldDB" id="A0A3N1Y5P1"/>
<keyword evidence="2" id="KW-0540">Nuclease</keyword>
<accession>A0A3N1Y5P1</accession>
<evidence type="ECO:0000256" key="4">
    <source>
        <dbReference type="ARBA" id="ARBA00022801"/>
    </source>
</evidence>
<keyword evidence="3" id="KW-0255">Endonuclease</keyword>
<dbReference type="Proteomes" id="UP000276634">
    <property type="component" value="Unassembled WGS sequence"/>
</dbReference>
<evidence type="ECO:0000256" key="2">
    <source>
        <dbReference type="ARBA" id="ARBA00022722"/>
    </source>
</evidence>
<dbReference type="InterPro" id="IPR005229">
    <property type="entry name" value="YicC/YloC-like"/>
</dbReference>